<dbReference type="EMBL" id="MLAE01000030">
    <property type="protein sequence ID" value="OOF78171.1"/>
    <property type="molecule type" value="Genomic_DNA"/>
</dbReference>
<organism evidence="1 2">
    <name type="scientific">Rodentibacter caecimuris</name>
    <dbReference type="NCBI Taxonomy" id="1796644"/>
    <lineage>
        <taxon>Bacteria</taxon>
        <taxon>Pseudomonadati</taxon>
        <taxon>Pseudomonadota</taxon>
        <taxon>Gammaproteobacteria</taxon>
        <taxon>Pasteurellales</taxon>
        <taxon>Pasteurellaceae</taxon>
        <taxon>Rodentibacter</taxon>
    </lineage>
</organism>
<dbReference type="Proteomes" id="UP000189114">
    <property type="component" value="Unassembled WGS sequence"/>
</dbReference>
<evidence type="ECO:0000313" key="2">
    <source>
        <dbReference type="Proteomes" id="UP000189114"/>
    </source>
</evidence>
<dbReference type="RefSeq" id="WP_077586845.1">
    <property type="nucleotide sequence ID" value="NZ_MLAE01000030.1"/>
</dbReference>
<reference evidence="2" key="1">
    <citation type="submission" date="2016-10" db="EMBL/GenBank/DDBJ databases">
        <title>Rodentibacter gen. nov. and new species.</title>
        <authorList>
            <person name="Christensen H."/>
        </authorList>
    </citation>
    <scope>NUCLEOTIDE SEQUENCE [LARGE SCALE GENOMIC DNA]</scope>
    <source>
        <strain evidence="2">Ppn152</strain>
    </source>
</reference>
<name>A0A1V3KKI6_9PAST</name>
<sequence length="61" mass="7178">MKLTTEQEKQLLEVYKTAKEKNSFVETSKADIQQRAKLKRTAYLHNKRIIDEVFYGEMANA</sequence>
<accession>A0A1V3KKI6</accession>
<gene>
    <name evidence="1" type="ORF">BKG96_06670</name>
</gene>
<proteinExistence type="predicted"/>
<comment type="caution">
    <text evidence="1">The sequence shown here is derived from an EMBL/GenBank/DDBJ whole genome shotgun (WGS) entry which is preliminary data.</text>
</comment>
<dbReference type="AlphaFoldDB" id="A0A1V3KKI6"/>
<evidence type="ECO:0000313" key="1">
    <source>
        <dbReference type="EMBL" id="OOF78171.1"/>
    </source>
</evidence>
<protein>
    <submittedName>
        <fullName evidence="1">Uncharacterized protein</fullName>
    </submittedName>
</protein>